<dbReference type="GO" id="GO:0046359">
    <property type="term" value="P:butyrate catabolic process"/>
    <property type="evidence" value="ECO:0007669"/>
    <property type="project" value="TreeGrafter"/>
</dbReference>
<keyword evidence="4" id="KW-0274">FAD</keyword>
<gene>
    <name evidence="7" type="ORF">METZ01_LOCUS228389</name>
</gene>
<dbReference type="Pfam" id="PF00441">
    <property type="entry name" value="Acyl-CoA_dh_1"/>
    <property type="match status" value="1"/>
</dbReference>
<comment type="similarity">
    <text evidence="2">Belongs to the acyl-CoA dehydrogenase family.</text>
</comment>
<feature type="domain" description="Acyl-CoA dehydrogenase/oxidase C-terminal" evidence="6">
    <location>
        <begin position="38"/>
        <end position="186"/>
    </location>
</feature>
<feature type="non-terminal residue" evidence="7">
    <location>
        <position position="1"/>
    </location>
</feature>
<proteinExistence type="inferred from homology"/>
<dbReference type="InterPro" id="IPR009075">
    <property type="entry name" value="AcylCo_DH/oxidase_C"/>
</dbReference>
<dbReference type="Gene3D" id="1.20.140.10">
    <property type="entry name" value="Butyryl-CoA Dehydrogenase, subunit A, domain 3"/>
    <property type="match status" value="1"/>
</dbReference>
<organism evidence="7">
    <name type="scientific">marine metagenome</name>
    <dbReference type="NCBI Taxonomy" id="408172"/>
    <lineage>
        <taxon>unclassified sequences</taxon>
        <taxon>metagenomes</taxon>
        <taxon>ecological metagenomes</taxon>
    </lineage>
</organism>
<evidence type="ECO:0000313" key="7">
    <source>
        <dbReference type="EMBL" id="SVB75535.1"/>
    </source>
</evidence>
<dbReference type="InterPro" id="IPR036250">
    <property type="entry name" value="AcylCo_DH-like_C"/>
</dbReference>
<dbReference type="InterPro" id="IPR006089">
    <property type="entry name" value="Acyl-CoA_DH_CS"/>
</dbReference>
<dbReference type="EMBL" id="UINC01056005">
    <property type="protein sequence ID" value="SVB75535.1"/>
    <property type="molecule type" value="Genomic_DNA"/>
</dbReference>
<dbReference type="Gene3D" id="2.40.110.10">
    <property type="entry name" value="Butyryl-CoA Dehydrogenase, subunit A, domain 2"/>
    <property type="match status" value="1"/>
</dbReference>
<dbReference type="SUPFAM" id="SSF56645">
    <property type="entry name" value="Acyl-CoA dehydrogenase NM domain-like"/>
    <property type="match status" value="1"/>
</dbReference>
<dbReference type="FunFam" id="1.20.140.10:FF:000001">
    <property type="entry name" value="Acyl-CoA dehydrogenase"/>
    <property type="match status" value="1"/>
</dbReference>
<dbReference type="GO" id="GO:0005739">
    <property type="term" value="C:mitochondrion"/>
    <property type="evidence" value="ECO:0007669"/>
    <property type="project" value="TreeGrafter"/>
</dbReference>
<sequence length="199" mass="22507">PGITKTKIDKLGWRSSDTAELSFDNVVVPSENLVGEEGKGFYYLMNGLQLERLCFMPSSIATMEFAISESLSYMNERKAFGKSINKLQVLRHRIAQLSSEIEALKVFSYYCCSLYDKKIYDVKLCSMGKLLCTELHEKVSTQCLQFFGGNGYTEDYPMARMYRDCRVGTIGGGTSEIMRDIIAKIIIDGKDYEAEKSKI</sequence>
<reference evidence="7" key="1">
    <citation type="submission" date="2018-05" db="EMBL/GenBank/DDBJ databases">
        <authorList>
            <person name="Lanie J.A."/>
            <person name="Ng W.-L."/>
            <person name="Kazmierczak K.M."/>
            <person name="Andrzejewski T.M."/>
            <person name="Davidsen T.M."/>
            <person name="Wayne K.J."/>
            <person name="Tettelin H."/>
            <person name="Glass J.I."/>
            <person name="Rusch D."/>
            <person name="Podicherti R."/>
            <person name="Tsui H.-C.T."/>
            <person name="Winkler M.E."/>
        </authorList>
    </citation>
    <scope>NUCLEOTIDE SEQUENCE</scope>
</reference>
<dbReference type="GO" id="GO:0033539">
    <property type="term" value="P:fatty acid beta-oxidation using acyl-CoA dehydrogenase"/>
    <property type="evidence" value="ECO:0007669"/>
    <property type="project" value="TreeGrafter"/>
</dbReference>
<dbReference type="GO" id="GO:0003995">
    <property type="term" value="F:acyl-CoA dehydrogenase activity"/>
    <property type="evidence" value="ECO:0007669"/>
    <property type="project" value="InterPro"/>
</dbReference>
<evidence type="ECO:0000256" key="5">
    <source>
        <dbReference type="ARBA" id="ARBA00023002"/>
    </source>
</evidence>
<comment type="cofactor">
    <cofactor evidence="1">
        <name>FAD</name>
        <dbReference type="ChEBI" id="CHEBI:57692"/>
    </cofactor>
</comment>
<keyword evidence="3" id="KW-0285">Flavoprotein</keyword>
<dbReference type="PROSITE" id="PS00073">
    <property type="entry name" value="ACYL_COA_DH_2"/>
    <property type="match status" value="1"/>
</dbReference>
<dbReference type="InterPro" id="IPR009100">
    <property type="entry name" value="AcylCoA_DH/oxidase_NM_dom_sf"/>
</dbReference>
<evidence type="ECO:0000256" key="1">
    <source>
        <dbReference type="ARBA" id="ARBA00001974"/>
    </source>
</evidence>
<dbReference type="AlphaFoldDB" id="A0A382GL96"/>
<evidence type="ECO:0000256" key="4">
    <source>
        <dbReference type="ARBA" id="ARBA00022827"/>
    </source>
</evidence>
<name>A0A382GL96_9ZZZZ</name>
<keyword evidence="5" id="KW-0560">Oxidoreductase</keyword>
<dbReference type="SUPFAM" id="SSF47203">
    <property type="entry name" value="Acyl-CoA dehydrogenase C-terminal domain-like"/>
    <property type="match status" value="1"/>
</dbReference>
<accession>A0A382GL96</accession>
<evidence type="ECO:0000256" key="2">
    <source>
        <dbReference type="ARBA" id="ARBA00009347"/>
    </source>
</evidence>
<dbReference type="InterPro" id="IPR046373">
    <property type="entry name" value="Acyl-CoA_Oxase/DH_mid-dom_sf"/>
</dbReference>
<dbReference type="PANTHER" id="PTHR43884">
    <property type="entry name" value="ACYL-COA DEHYDROGENASE"/>
    <property type="match status" value="1"/>
</dbReference>
<evidence type="ECO:0000256" key="3">
    <source>
        <dbReference type="ARBA" id="ARBA00022630"/>
    </source>
</evidence>
<protein>
    <recommendedName>
        <fullName evidence="6">Acyl-CoA dehydrogenase/oxidase C-terminal domain-containing protein</fullName>
    </recommendedName>
</protein>
<dbReference type="PANTHER" id="PTHR43884:SF12">
    <property type="entry name" value="ISOVALERYL-COA DEHYDROGENASE, MITOCHONDRIAL-RELATED"/>
    <property type="match status" value="1"/>
</dbReference>
<evidence type="ECO:0000259" key="6">
    <source>
        <dbReference type="Pfam" id="PF00441"/>
    </source>
</evidence>